<proteinExistence type="predicted"/>
<protein>
    <submittedName>
        <fullName evidence="2">Uncharacterized protein</fullName>
    </submittedName>
</protein>
<feature type="compositionally biased region" description="Basic and acidic residues" evidence="1">
    <location>
        <begin position="334"/>
        <end position="349"/>
    </location>
</feature>
<keyword evidence="3" id="KW-1185">Reference proteome</keyword>
<dbReference type="Proteomes" id="UP000018144">
    <property type="component" value="Unassembled WGS sequence"/>
</dbReference>
<dbReference type="EMBL" id="HF936572">
    <property type="protein sequence ID" value="CCX34613.1"/>
    <property type="molecule type" value="Genomic_DNA"/>
</dbReference>
<feature type="region of interest" description="Disordered" evidence="1">
    <location>
        <begin position="327"/>
        <end position="384"/>
    </location>
</feature>
<gene>
    <name evidence="2" type="ORF">PCON_04006</name>
</gene>
<evidence type="ECO:0000313" key="3">
    <source>
        <dbReference type="Proteomes" id="UP000018144"/>
    </source>
</evidence>
<feature type="compositionally biased region" description="Polar residues" evidence="1">
    <location>
        <begin position="367"/>
        <end position="384"/>
    </location>
</feature>
<sequence>MTKHLYNPVLDKQQIIENYKYLFGEDIDPVVLTLVVDFTHSNGQIYNYGCKAVVVKRALTSLISASESGRTPCEEYSLGKNGVVCLITECRMHFSFIENANIALSNLHRMTALLVRQKMAKQDTINKEILKEVDEKLQRLTVNVEDNAVKSELGRLLYDRICASTTRKEQKRKAEITAKAQELLDTLEDDEDDEGETAMDRLLLRVQQPSGNTSNAPNDIDWRGECVSNILRDCQKKFREKLREQKEDLTAKFEAETKQKIDGIKDEQALKDAEKEAVIRDLTEKLDAETLSRELACSEAERERGFREKLEDALDVLRQTENQRRQELLGVRQQSDRHRERIRELEQEKSGSTVVGDAEGNDHDTVTDASVYTPTGSTVDGSIA</sequence>
<reference evidence="2 3" key="1">
    <citation type="journal article" date="2013" name="PLoS Genet.">
        <title>The genome and development-dependent transcriptomes of Pyronema confluens: a window into fungal evolution.</title>
        <authorList>
            <person name="Traeger S."/>
            <person name="Altegoer F."/>
            <person name="Freitag M."/>
            <person name="Gabaldon T."/>
            <person name="Kempken F."/>
            <person name="Kumar A."/>
            <person name="Marcet-Houben M."/>
            <person name="Poggeler S."/>
            <person name="Stajich J.E."/>
            <person name="Nowrousian M."/>
        </authorList>
    </citation>
    <scope>NUCLEOTIDE SEQUENCE [LARGE SCALE GENOMIC DNA]</scope>
    <source>
        <strain evidence="3">CBS 100304</strain>
        <tissue evidence="2">Vegetative mycelium</tissue>
    </source>
</reference>
<name>U4LXT5_PYROM</name>
<evidence type="ECO:0000313" key="2">
    <source>
        <dbReference type="EMBL" id="CCX34613.1"/>
    </source>
</evidence>
<evidence type="ECO:0000256" key="1">
    <source>
        <dbReference type="SAM" id="MobiDB-lite"/>
    </source>
</evidence>
<dbReference type="AlphaFoldDB" id="U4LXT5"/>
<accession>U4LXT5</accession>
<organism evidence="2 3">
    <name type="scientific">Pyronema omphalodes (strain CBS 100304)</name>
    <name type="common">Pyronema confluens</name>
    <dbReference type="NCBI Taxonomy" id="1076935"/>
    <lineage>
        <taxon>Eukaryota</taxon>
        <taxon>Fungi</taxon>
        <taxon>Dikarya</taxon>
        <taxon>Ascomycota</taxon>
        <taxon>Pezizomycotina</taxon>
        <taxon>Pezizomycetes</taxon>
        <taxon>Pezizales</taxon>
        <taxon>Pyronemataceae</taxon>
        <taxon>Pyronema</taxon>
    </lineage>
</organism>